<proteinExistence type="predicted"/>
<reference evidence="1 2" key="1">
    <citation type="journal article" date="2021" name="bioRxiv">
        <title>Chromosome-scale and haplotype-resolved genome assembly of a tetraploid potato cultivar.</title>
        <authorList>
            <person name="Sun H."/>
            <person name="Jiao W.-B."/>
            <person name="Krause K."/>
            <person name="Campoy J.A."/>
            <person name="Goel M."/>
            <person name="Folz-Donahue K."/>
            <person name="Kukat C."/>
            <person name="Huettel B."/>
            <person name="Schneeberger K."/>
        </authorList>
    </citation>
    <scope>NUCLEOTIDE SEQUENCE [LARGE SCALE GENOMIC DNA]</scope>
    <source>
        <strain evidence="1">SolTubOtavaFocal</strain>
        <tissue evidence="1">Leaves</tissue>
    </source>
</reference>
<protein>
    <submittedName>
        <fullName evidence="1">Uncharacterized protein</fullName>
    </submittedName>
</protein>
<comment type="caution">
    <text evidence="1">The sequence shown here is derived from an EMBL/GenBank/DDBJ whole genome shotgun (WGS) entry which is preliminary data.</text>
</comment>
<dbReference type="EMBL" id="JAIVGD010000028">
    <property type="protein sequence ID" value="KAH0738780.1"/>
    <property type="molecule type" value="Genomic_DNA"/>
</dbReference>
<dbReference type="Proteomes" id="UP000826656">
    <property type="component" value="Unassembled WGS sequence"/>
</dbReference>
<accession>A0ABQ7TWA0</accession>
<evidence type="ECO:0000313" key="1">
    <source>
        <dbReference type="EMBL" id="KAH0738780.1"/>
    </source>
</evidence>
<name>A0ABQ7TWA0_SOLTU</name>
<organism evidence="1 2">
    <name type="scientific">Solanum tuberosum</name>
    <name type="common">Potato</name>
    <dbReference type="NCBI Taxonomy" id="4113"/>
    <lineage>
        <taxon>Eukaryota</taxon>
        <taxon>Viridiplantae</taxon>
        <taxon>Streptophyta</taxon>
        <taxon>Embryophyta</taxon>
        <taxon>Tracheophyta</taxon>
        <taxon>Spermatophyta</taxon>
        <taxon>Magnoliopsida</taxon>
        <taxon>eudicotyledons</taxon>
        <taxon>Gunneridae</taxon>
        <taxon>Pentapetalae</taxon>
        <taxon>asterids</taxon>
        <taxon>lamiids</taxon>
        <taxon>Solanales</taxon>
        <taxon>Solanaceae</taxon>
        <taxon>Solanoideae</taxon>
        <taxon>Solaneae</taxon>
        <taxon>Solanum</taxon>
    </lineage>
</organism>
<evidence type="ECO:0000313" key="2">
    <source>
        <dbReference type="Proteomes" id="UP000826656"/>
    </source>
</evidence>
<sequence length="93" mass="10551">MAMLNAARRLSAGSALSDSLRYTSSWRFFSTSFREERDTFGPILVPSDKFVDVATKINHIVKNLVMNGYRGFIYPARFVHVSKKKVGCRSDET</sequence>
<keyword evidence="2" id="KW-1185">Reference proteome</keyword>
<gene>
    <name evidence="1" type="ORF">KY290_037485</name>
</gene>